<protein>
    <recommendedName>
        <fullName evidence="4">PPE family protein</fullName>
    </recommendedName>
</protein>
<dbReference type="EMBL" id="CP059404">
    <property type="protein sequence ID" value="QNE89506.1"/>
    <property type="molecule type" value="Genomic_DNA"/>
</dbReference>
<dbReference type="Proteomes" id="UP000515743">
    <property type="component" value="Chromosome"/>
</dbReference>
<feature type="compositionally biased region" description="Gly residues" evidence="1">
    <location>
        <begin position="575"/>
        <end position="588"/>
    </location>
</feature>
<feature type="compositionally biased region" description="Polar residues" evidence="1">
    <location>
        <begin position="511"/>
        <end position="521"/>
    </location>
</feature>
<dbReference type="KEGG" id="cik:H0194_00010"/>
<proteinExistence type="predicted"/>
<accession>A0A7G7CPJ0</accession>
<evidence type="ECO:0008006" key="4">
    <source>
        <dbReference type="Google" id="ProtNLM"/>
    </source>
</evidence>
<sequence length="632" mass="63795">MKNIGSLADTASIDSTISEVSGIDTLGRVHGGALSSGTGSATETLKSFSEQLEWLANGIQSDGRAIGFQEMFNAAMLFNTDKVGYDRSSYLLKESQPDPGYKAFEISQPFPSAPSSVDELARQFGGTKTSMITSAVDAWTDLAQDVGDIAKDLNKAARDFVENNQGYMFDSAAKKIREIGLSADVFAGNAKIMSATVGALGAANTQGAMFTSLAQLAMAFAPTPLEKEAIEKAFLSSFPGIFRPMLIPAVPLNSNLMEAPDLASGALASIKAQTSGANADLSKVALPSPIQELVDKGTIGPGAFEGAREQFEELEGISEIHPSNAKLAKALGVPIENNAGKSVDALANVEKLKNLLEGQGGELLAGLGEHGTGLKNYVNDLAKGVGAPYSLDANGLPISSGTQTVPNGAKALDALQNAGSMEAASVSAISPSAGHLPAGLGMGSTVPGAGVTANAASMLPQGGISASMSQSTPGLNGMGAMGSVPPTTAPQPGGRSFTGAPSAGRPPTGLHTGTSNAQHSQFGRAGLSSGLTHVGPGTALRPGYAPAGVTGPAAGVAAGNSSSGQANSGRSPMYMGGGAGAPGAGGMHNGKRGRGTAVKTVVNRVERSRNKRDLLGEPQPVVPGVIGAWVRD</sequence>
<dbReference type="RefSeq" id="WP_185175880.1">
    <property type="nucleotide sequence ID" value="NZ_CP059404.1"/>
</dbReference>
<evidence type="ECO:0000256" key="1">
    <source>
        <dbReference type="SAM" id="MobiDB-lite"/>
    </source>
</evidence>
<dbReference type="AlphaFoldDB" id="A0A7G7CPJ0"/>
<name>A0A7G7CPJ0_9CORY</name>
<gene>
    <name evidence="2" type="ORF">H0194_00010</name>
</gene>
<keyword evidence="3" id="KW-1185">Reference proteome</keyword>
<evidence type="ECO:0000313" key="3">
    <source>
        <dbReference type="Proteomes" id="UP000515743"/>
    </source>
</evidence>
<feature type="region of interest" description="Disordered" evidence="1">
    <location>
        <begin position="555"/>
        <end position="599"/>
    </location>
</feature>
<organism evidence="2 3">
    <name type="scientific">Corynebacterium incognita</name>
    <dbReference type="NCBI Taxonomy" id="2754725"/>
    <lineage>
        <taxon>Bacteria</taxon>
        <taxon>Bacillati</taxon>
        <taxon>Actinomycetota</taxon>
        <taxon>Actinomycetes</taxon>
        <taxon>Mycobacteriales</taxon>
        <taxon>Corynebacteriaceae</taxon>
        <taxon>Corynebacterium</taxon>
    </lineage>
</organism>
<feature type="region of interest" description="Disordered" evidence="1">
    <location>
        <begin position="469"/>
        <end position="534"/>
    </location>
</feature>
<reference evidence="2 3" key="1">
    <citation type="submission" date="2020-07" db="EMBL/GenBank/DDBJ databases">
        <title>Complete genome and description of Corynebacterium incognita strain Marseille-Q3630 sp. nov.</title>
        <authorList>
            <person name="Boxberger M."/>
        </authorList>
    </citation>
    <scope>NUCLEOTIDE SEQUENCE [LARGE SCALE GENOMIC DNA]</scope>
    <source>
        <strain evidence="2 3">Marseille-Q3630</strain>
    </source>
</reference>
<evidence type="ECO:0000313" key="2">
    <source>
        <dbReference type="EMBL" id="QNE89506.1"/>
    </source>
</evidence>
<feature type="compositionally biased region" description="Low complexity" evidence="1">
    <location>
        <begin position="555"/>
        <end position="571"/>
    </location>
</feature>